<keyword evidence="2" id="KW-1185">Reference proteome</keyword>
<dbReference type="EMBL" id="AP006840">
    <property type="protein sequence ID" value="BAD41944.1"/>
    <property type="molecule type" value="Genomic_DNA"/>
</dbReference>
<protein>
    <submittedName>
        <fullName evidence="1">Uncharacterized protein</fullName>
    </submittedName>
</protein>
<proteinExistence type="predicted"/>
<dbReference type="Proteomes" id="UP000000417">
    <property type="component" value="Chromosome"/>
</dbReference>
<accession>Q67K54</accession>
<gene>
    <name evidence="1" type="ordered locus">STH2961</name>
</gene>
<evidence type="ECO:0000313" key="1">
    <source>
        <dbReference type="EMBL" id="BAD41944.1"/>
    </source>
</evidence>
<dbReference type="OrthoDB" id="2622097at2"/>
<dbReference type="RefSeq" id="WP_011197076.1">
    <property type="nucleotide sequence ID" value="NC_006177.1"/>
</dbReference>
<evidence type="ECO:0000313" key="2">
    <source>
        <dbReference type="Proteomes" id="UP000000417"/>
    </source>
</evidence>
<name>Q67K54_SYMTH</name>
<reference evidence="1 2" key="1">
    <citation type="journal article" date="2004" name="Nucleic Acids Res.">
        <title>Genome sequence of Symbiobacterium thermophilum, an uncultivable bacterium that depends on microbial commensalism.</title>
        <authorList>
            <person name="Ueda K."/>
            <person name="Yamashita A."/>
            <person name="Ishikawa J."/>
            <person name="Shimada M."/>
            <person name="Watsuji T."/>
            <person name="Morimura K."/>
            <person name="Ikeda H."/>
            <person name="Hattori M."/>
            <person name="Beppu T."/>
        </authorList>
    </citation>
    <scope>NUCLEOTIDE SEQUENCE [LARGE SCALE GENOMIC DNA]</scope>
    <source>
        <strain evidence="2">T / IAM 14863</strain>
    </source>
</reference>
<dbReference type="HOGENOM" id="CLU_3104665_0_0_9"/>
<sequence>MSDQPQGRTGERCKVAGTYSCTAGVKQYYNEGDAFGPCPQTGEETRWVRVT</sequence>
<organism evidence="1 2">
    <name type="scientific">Symbiobacterium thermophilum (strain DSM 24528 / JCM 14929 / IAM 14863 / T)</name>
    <dbReference type="NCBI Taxonomy" id="292459"/>
    <lineage>
        <taxon>Bacteria</taxon>
        <taxon>Bacillati</taxon>
        <taxon>Bacillota</taxon>
        <taxon>Clostridia</taxon>
        <taxon>Eubacteriales</taxon>
        <taxon>Symbiobacteriaceae</taxon>
        <taxon>Symbiobacterium</taxon>
    </lineage>
</organism>
<dbReference type="AlphaFoldDB" id="Q67K54"/>
<dbReference type="KEGG" id="sth:STH2961"/>